<dbReference type="GO" id="GO:0015093">
    <property type="term" value="F:ferrous iron transmembrane transporter activity"/>
    <property type="evidence" value="ECO:0007669"/>
    <property type="project" value="TreeGrafter"/>
</dbReference>
<feature type="transmembrane region" description="Helical" evidence="7">
    <location>
        <begin position="84"/>
        <end position="105"/>
    </location>
</feature>
<organism evidence="8 9">
    <name type="scientific">Blyttiomyces helicus</name>
    <dbReference type="NCBI Taxonomy" id="388810"/>
    <lineage>
        <taxon>Eukaryota</taxon>
        <taxon>Fungi</taxon>
        <taxon>Fungi incertae sedis</taxon>
        <taxon>Chytridiomycota</taxon>
        <taxon>Chytridiomycota incertae sedis</taxon>
        <taxon>Chytridiomycetes</taxon>
        <taxon>Chytridiomycetes incertae sedis</taxon>
        <taxon>Blyttiomyces</taxon>
    </lineage>
</organism>
<accession>A0A4P9VXK5</accession>
<feature type="transmembrane region" description="Helical" evidence="7">
    <location>
        <begin position="6"/>
        <end position="27"/>
    </location>
</feature>
<dbReference type="Proteomes" id="UP000269721">
    <property type="component" value="Unassembled WGS sequence"/>
</dbReference>
<dbReference type="PANTHER" id="PTHR31632:SF2">
    <property type="entry name" value="PLASMA MEMBRANE IRON PERMEASE"/>
    <property type="match status" value="1"/>
</dbReference>
<comment type="subcellular location">
    <subcellularLocation>
        <location evidence="1">Membrane</location>
        <topology evidence="1">Multi-pass membrane protein</topology>
    </subcellularLocation>
</comment>
<feature type="transmembrane region" description="Helical" evidence="7">
    <location>
        <begin position="136"/>
        <end position="162"/>
    </location>
</feature>
<keyword evidence="5 7" id="KW-1133">Transmembrane helix</keyword>
<evidence type="ECO:0000256" key="6">
    <source>
        <dbReference type="ARBA" id="ARBA00023136"/>
    </source>
</evidence>
<dbReference type="EMBL" id="ML000651">
    <property type="protein sequence ID" value="RKO83962.1"/>
    <property type="molecule type" value="Genomic_DNA"/>
</dbReference>
<sequence>MTLFSVPIFFILLRETTEAAIIVSVLLSFCRQVFGEDPAVLKRLNKQIWLGTLIGLIISMVIGAVFIVIWYTVASNLWNTSENLWEACFGLLSTVLITIMAIAMLKTNNSQEKWRAKLIHAMSEEQRNKKGVKGKYSLLFLPLITVLREGLEAMVFMGGVALGEDGKSIPLAAATGIALGCLIGYIMYR</sequence>
<dbReference type="InterPro" id="IPR004923">
    <property type="entry name" value="FTR1/Fip1/EfeU"/>
</dbReference>
<dbReference type="PANTHER" id="PTHR31632">
    <property type="entry name" value="IRON TRANSPORTER FTH1"/>
    <property type="match status" value="1"/>
</dbReference>
<keyword evidence="3" id="KW-0410">Iron transport</keyword>
<feature type="transmembrane region" description="Helical" evidence="7">
    <location>
        <begin position="48"/>
        <end position="72"/>
    </location>
</feature>
<protein>
    <submittedName>
        <fullName evidence="8">Iron permease FTR1/Fip1/EfeU</fullName>
    </submittedName>
</protein>
<dbReference type="Pfam" id="PF03239">
    <property type="entry name" value="FTR1"/>
    <property type="match status" value="1"/>
</dbReference>
<evidence type="ECO:0000313" key="9">
    <source>
        <dbReference type="Proteomes" id="UP000269721"/>
    </source>
</evidence>
<feature type="transmembrane region" description="Helical" evidence="7">
    <location>
        <begin position="168"/>
        <end position="188"/>
    </location>
</feature>
<evidence type="ECO:0000256" key="5">
    <source>
        <dbReference type="ARBA" id="ARBA00022989"/>
    </source>
</evidence>
<comment type="similarity">
    <text evidence="2">Belongs to the oxidase-dependent Fe transporter (OFeT) (TC 9.A.10.1) family.</text>
</comment>
<keyword evidence="3" id="KW-0408">Iron</keyword>
<evidence type="ECO:0000256" key="4">
    <source>
        <dbReference type="ARBA" id="ARBA00022692"/>
    </source>
</evidence>
<evidence type="ECO:0000313" key="8">
    <source>
        <dbReference type="EMBL" id="RKO83962.1"/>
    </source>
</evidence>
<dbReference type="AlphaFoldDB" id="A0A4P9VXK5"/>
<keyword evidence="3" id="KW-0813">Transport</keyword>
<evidence type="ECO:0000256" key="3">
    <source>
        <dbReference type="ARBA" id="ARBA00022496"/>
    </source>
</evidence>
<keyword evidence="4 7" id="KW-0812">Transmembrane</keyword>
<proteinExistence type="inferred from homology"/>
<keyword evidence="6 7" id="KW-0472">Membrane</keyword>
<keyword evidence="9" id="KW-1185">Reference proteome</keyword>
<evidence type="ECO:0000256" key="2">
    <source>
        <dbReference type="ARBA" id="ARBA00008333"/>
    </source>
</evidence>
<reference evidence="9" key="1">
    <citation type="journal article" date="2018" name="Nat. Microbiol.">
        <title>Leveraging single-cell genomics to expand the fungal tree of life.</title>
        <authorList>
            <person name="Ahrendt S.R."/>
            <person name="Quandt C.A."/>
            <person name="Ciobanu D."/>
            <person name="Clum A."/>
            <person name="Salamov A."/>
            <person name="Andreopoulos B."/>
            <person name="Cheng J.F."/>
            <person name="Woyke T."/>
            <person name="Pelin A."/>
            <person name="Henrissat B."/>
            <person name="Reynolds N.K."/>
            <person name="Benny G.L."/>
            <person name="Smith M.E."/>
            <person name="James T.Y."/>
            <person name="Grigoriev I.V."/>
        </authorList>
    </citation>
    <scope>NUCLEOTIDE SEQUENCE [LARGE SCALE GENOMIC DNA]</scope>
</reference>
<dbReference type="GO" id="GO:0033573">
    <property type="term" value="C:high-affinity iron permease complex"/>
    <property type="evidence" value="ECO:0007669"/>
    <property type="project" value="InterPro"/>
</dbReference>
<dbReference type="OrthoDB" id="4364at2759"/>
<evidence type="ECO:0000256" key="7">
    <source>
        <dbReference type="SAM" id="Phobius"/>
    </source>
</evidence>
<name>A0A4P9VXK5_9FUNG</name>
<keyword evidence="3" id="KW-0406">Ion transport</keyword>
<feature type="non-terminal residue" evidence="8">
    <location>
        <position position="189"/>
    </location>
</feature>
<gene>
    <name evidence="8" type="ORF">BDK51DRAFT_7857</name>
</gene>
<evidence type="ECO:0000256" key="1">
    <source>
        <dbReference type="ARBA" id="ARBA00004141"/>
    </source>
</evidence>